<dbReference type="Pfam" id="PF01814">
    <property type="entry name" value="Hemerythrin"/>
    <property type="match status" value="1"/>
</dbReference>
<keyword evidence="12" id="KW-0411">Iron-sulfur</keyword>
<dbReference type="GO" id="GO:0006879">
    <property type="term" value="P:intracellular iron ion homeostasis"/>
    <property type="evidence" value="ECO:0007669"/>
    <property type="project" value="InterPro"/>
</dbReference>
<evidence type="ECO:0000256" key="4">
    <source>
        <dbReference type="ARBA" id="ARBA00020540"/>
    </source>
</evidence>
<keyword evidence="5" id="KW-0963">Cytoplasm</keyword>
<keyword evidence="10" id="KW-0832">Ubl conjugation</keyword>
<evidence type="ECO:0000256" key="10">
    <source>
        <dbReference type="ARBA" id="ARBA00022843"/>
    </source>
</evidence>
<dbReference type="GO" id="GO:0019005">
    <property type="term" value="C:SCF ubiquitin ligase complex"/>
    <property type="evidence" value="ECO:0007669"/>
    <property type="project" value="TreeGrafter"/>
</dbReference>
<dbReference type="SUPFAM" id="SSF81383">
    <property type="entry name" value="F-box domain"/>
    <property type="match status" value="1"/>
</dbReference>
<accession>K1R0L1</accession>
<sequence>MALNCPEEVDVFKVPHSRMKELVDRYLAMVTDTNFANVHHMTNLLENLVDAFQEFRAHEQIENKYIMKKLKAKLNALSIRSSAVCNCHSDNRLTEMLRLLQDGYQCRDKSEVDRENYGIKLRSALEDFTRKFIPHMEEEEEVFQPMLMKYFTFEELRSLKSKVIRKHQQTIEEKFDENEECVSSSSDEDEKCLRESRREPRGIELLPDEVMLNIFSYLNPKELCSIAQVSKRWNAIAMDGSNWKIIRPVQWFRGVWSCQDRMDVDQEEASLEQAEFYPLDVKFDEDADVDESEESDDIDEMSQQWKLVQRESRLLTSMVKYLFPRVGASVSELHLGYSRGLSNGVLYRMLSCCPNLEVLDLTQTRVSDIGFKSMGKNKCGRRLKHVNLSGCVNITDVTLQRISLALGSLTESKTTPQNKDSDNTASMPISEARGCCQQGMCRSQQERRIGGLDFDSVDQTLRNACDVVEREMMAYRLMEILEGEKRSPRQRTIPSLERVSGGDPHRTSSCGGRSVVHEVCDKSDNDTPQRALTFLSLSGCSLVTDEGLRFLAGEGGLPHLEHLDLSGCMQVTAAGLTELVSACGSLDHAHLFYCDNMVDDPYAVTASGWMKIDYKIAN</sequence>
<dbReference type="Gene3D" id="1.20.120.520">
    <property type="entry name" value="nmb1532 protein domain like"/>
    <property type="match status" value="1"/>
</dbReference>
<dbReference type="CDD" id="cd12109">
    <property type="entry name" value="Hr_FBXL5"/>
    <property type="match status" value="1"/>
</dbReference>
<evidence type="ECO:0000256" key="3">
    <source>
        <dbReference type="ARBA" id="ARBA00004906"/>
    </source>
</evidence>
<dbReference type="UniPathway" id="UPA00143"/>
<evidence type="ECO:0000256" key="2">
    <source>
        <dbReference type="ARBA" id="ARBA00004556"/>
    </source>
</evidence>
<keyword evidence="7" id="KW-0479">Metal-binding</keyword>
<dbReference type="InterPro" id="IPR001611">
    <property type="entry name" value="Leu-rich_rpt"/>
</dbReference>
<dbReference type="GO" id="GO:0031146">
    <property type="term" value="P:SCF-dependent proteasomal ubiquitin-dependent protein catabolic process"/>
    <property type="evidence" value="ECO:0007669"/>
    <property type="project" value="TreeGrafter"/>
</dbReference>
<evidence type="ECO:0000256" key="5">
    <source>
        <dbReference type="ARBA" id="ARBA00022490"/>
    </source>
</evidence>
<evidence type="ECO:0000256" key="12">
    <source>
        <dbReference type="ARBA" id="ARBA00023014"/>
    </source>
</evidence>
<evidence type="ECO:0000256" key="13">
    <source>
        <dbReference type="ARBA" id="ARBA00023242"/>
    </source>
</evidence>
<proteinExistence type="predicted"/>
<dbReference type="Gene3D" id="3.80.10.10">
    <property type="entry name" value="Ribonuclease Inhibitor"/>
    <property type="match status" value="2"/>
</dbReference>
<evidence type="ECO:0000256" key="7">
    <source>
        <dbReference type="ARBA" id="ARBA00022723"/>
    </source>
</evidence>
<evidence type="ECO:0000256" key="6">
    <source>
        <dbReference type="ARBA" id="ARBA00022614"/>
    </source>
</evidence>
<dbReference type="InterPro" id="IPR045808">
    <property type="entry name" value="Hr_FBXL5"/>
</dbReference>
<dbReference type="InterPro" id="IPR001810">
    <property type="entry name" value="F-box_dom"/>
</dbReference>
<comment type="cofactor">
    <cofactor evidence="15">
        <name>[2Fe-2S] cluster</name>
        <dbReference type="ChEBI" id="CHEBI:190135"/>
    </cofactor>
</comment>
<dbReference type="GO" id="GO:0016567">
    <property type="term" value="P:protein ubiquitination"/>
    <property type="evidence" value="ECO:0007669"/>
    <property type="project" value="UniProtKB-UniPathway"/>
</dbReference>
<comment type="pathway">
    <text evidence="3">Protein modification; protein ubiquitination.</text>
</comment>
<dbReference type="EMBL" id="JH818808">
    <property type="protein sequence ID" value="EKC39458.1"/>
    <property type="molecule type" value="Genomic_DNA"/>
</dbReference>
<comment type="subcellular location">
    <subcellularLocation>
        <location evidence="2">Cytoplasm</location>
        <location evidence="2">Perinuclear region</location>
    </subcellularLocation>
    <subcellularLocation>
        <location evidence="1">Nucleus</location>
    </subcellularLocation>
</comment>
<dbReference type="GO" id="GO:0046872">
    <property type="term" value="F:metal ion binding"/>
    <property type="evidence" value="ECO:0007669"/>
    <property type="project" value="UniProtKB-KW"/>
</dbReference>
<dbReference type="PANTHER" id="PTHR13318">
    <property type="entry name" value="PARTNER OF PAIRED, ISOFORM B-RELATED"/>
    <property type="match status" value="1"/>
</dbReference>
<dbReference type="GO" id="GO:0048471">
    <property type="term" value="C:perinuclear region of cytoplasm"/>
    <property type="evidence" value="ECO:0007669"/>
    <property type="project" value="UniProtKB-SubCell"/>
</dbReference>
<dbReference type="Pfam" id="PF13516">
    <property type="entry name" value="LRR_6"/>
    <property type="match status" value="2"/>
</dbReference>
<dbReference type="HOGENOM" id="CLU_017503_0_0_1"/>
<dbReference type="AlphaFoldDB" id="K1R0L1"/>
<keyword evidence="9" id="KW-0833">Ubl conjugation pathway</keyword>
<dbReference type="SUPFAM" id="SSF52047">
    <property type="entry name" value="RNI-like"/>
    <property type="match status" value="1"/>
</dbReference>
<reference evidence="16" key="1">
    <citation type="journal article" date="2012" name="Nature">
        <title>The oyster genome reveals stress adaptation and complexity of shell formation.</title>
        <authorList>
            <person name="Zhang G."/>
            <person name="Fang X."/>
            <person name="Guo X."/>
            <person name="Li L."/>
            <person name="Luo R."/>
            <person name="Xu F."/>
            <person name="Yang P."/>
            <person name="Zhang L."/>
            <person name="Wang X."/>
            <person name="Qi H."/>
            <person name="Xiong Z."/>
            <person name="Que H."/>
            <person name="Xie Y."/>
            <person name="Holland P.W."/>
            <person name="Paps J."/>
            <person name="Zhu Y."/>
            <person name="Wu F."/>
            <person name="Chen Y."/>
            <person name="Wang J."/>
            <person name="Peng C."/>
            <person name="Meng J."/>
            <person name="Yang L."/>
            <person name="Liu J."/>
            <person name="Wen B."/>
            <person name="Zhang N."/>
            <person name="Huang Z."/>
            <person name="Zhu Q."/>
            <person name="Feng Y."/>
            <person name="Mount A."/>
            <person name="Hedgecock D."/>
            <person name="Xu Z."/>
            <person name="Liu Y."/>
            <person name="Domazet-Loso T."/>
            <person name="Du Y."/>
            <person name="Sun X."/>
            <person name="Zhang S."/>
            <person name="Liu B."/>
            <person name="Cheng P."/>
            <person name="Jiang X."/>
            <person name="Li J."/>
            <person name="Fan D."/>
            <person name="Wang W."/>
            <person name="Fu W."/>
            <person name="Wang T."/>
            <person name="Wang B."/>
            <person name="Zhang J."/>
            <person name="Peng Z."/>
            <person name="Li Y."/>
            <person name="Li N."/>
            <person name="Wang J."/>
            <person name="Chen M."/>
            <person name="He Y."/>
            <person name="Tan F."/>
            <person name="Song X."/>
            <person name="Zheng Q."/>
            <person name="Huang R."/>
            <person name="Yang H."/>
            <person name="Du X."/>
            <person name="Chen L."/>
            <person name="Yang M."/>
            <person name="Gaffney P.M."/>
            <person name="Wang S."/>
            <person name="Luo L."/>
            <person name="She Z."/>
            <person name="Ming Y."/>
            <person name="Huang W."/>
            <person name="Zhang S."/>
            <person name="Huang B."/>
            <person name="Zhang Y."/>
            <person name="Qu T."/>
            <person name="Ni P."/>
            <person name="Miao G."/>
            <person name="Wang J."/>
            <person name="Wang Q."/>
            <person name="Steinberg C.E."/>
            <person name="Wang H."/>
            <person name="Li N."/>
            <person name="Qian L."/>
            <person name="Zhang G."/>
            <person name="Li Y."/>
            <person name="Yang H."/>
            <person name="Liu X."/>
            <person name="Wang J."/>
            <person name="Yin Y."/>
            <person name="Wang J."/>
        </authorList>
    </citation>
    <scope>NUCLEOTIDE SEQUENCE [LARGE SCALE GENOMIC DNA]</scope>
    <source>
        <strain evidence="16">05x7-T-G4-1.051#20</strain>
    </source>
</reference>
<dbReference type="SMART" id="SM00256">
    <property type="entry name" value="FBOX"/>
    <property type="match status" value="1"/>
</dbReference>
<keyword evidence="6" id="KW-0433">Leucine-rich repeat</keyword>
<dbReference type="PROSITE" id="PS50181">
    <property type="entry name" value="FBOX"/>
    <property type="match status" value="1"/>
</dbReference>
<dbReference type="GO" id="GO:0051536">
    <property type="term" value="F:iron-sulfur cluster binding"/>
    <property type="evidence" value="ECO:0007669"/>
    <property type="project" value="UniProtKB-KW"/>
</dbReference>
<keyword evidence="8" id="KW-0677">Repeat</keyword>
<dbReference type="PANTHER" id="PTHR13318:SF19">
    <property type="entry name" value="F-BOX_LRR-REPEAT PROTEIN 5"/>
    <property type="match status" value="1"/>
</dbReference>
<evidence type="ECO:0000256" key="11">
    <source>
        <dbReference type="ARBA" id="ARBA00023004"/>
    </source>
</evidence>
<evidence type="ECO:0000256" key="14">
    <source>
        <dbReference type="ARBA" id="ARBA00030695"/>
    </source>
</evidence>
<keyword evidence="11" id="KW-0408">Iron</keyword>
<dbReference type="InterPro" id="IPR032675">
    <property type="entry name" value="LRR_dom_sf"/>
</dbReference>
<evidence type="ECO:0000256" key="9">
    <source>
        <dbReference type="ARBA" id="ARBA00022786"/>
    </source>
</evidence>
<dbReference type="Pfam" id="PF12937">
    <property type="entry name" value="F-box-like"/>
    <property type="match status" value="1"/>
</dbReference>
<protein>
    <recommendedName>
        <fullName evidence="4">F-box/LRR-repeat protein 5</fullName>
    </recommendedName>
    <alternativeName>
        <fullName evidence="14">F-box and leucine-rich repeat protein 5</fullName>
    </alternativeName>
</protein>
<dbReference type="Gene3D" id="1.20.1280.50">
    <property type="match status" value="1"/>
</dbReference>
<gene>
    <name evidence="16" type="ORF">CGI_10020063</name>
</gene>
<dbReference type="GO" id="GO:0005634">
    <property type="term" value="C:nucleus"/>
    <property type="evidence" value="ECO:0007669"/>
    <property type="project" value="UniProtKB-SubCell"/>
</dbReference>
<evidence type="ECO:0000256" key="15">
    <source>
        <dbReference type="ARBA" id="ARBA00034078"/>
    </source>
</evidence>
<dbReference type="InterPro" id="IPR006553">
    <property type="entry name" value="Leu-rich_rpt_Cys-con_subtyp"/>
</dbReference>
<evidence type="ECO:0000256" key="8">
    <source>
        <dbReference type="ARBA" id="ARBA00022737"/>
    </source>
</evidence>
<evidence type="ECO:0000256" key="1">
    <source>
        <dbReference type="ARBA" id="ARBA00004123"/>
    </source>
</evidence>
<keyword evidence="13" id="KW-0539">Nucleus</keyword>
<name>K1R0L1_MAGGI</name>
<dbReference type="InterPro" id="IPR036047">
    <property type="entry name" value="F-box-like_dom_sf"/>
</dbReference>
<dbReference type="SMART" id="SM00367">
    <property type="entry name" value="LRR_CC"/>
    <property type="match status" value="4"/>
</dbReference>
<dbReference type="InParanoid" id="K1R0L1"/>
<dbReference type="InterPro" id="IPR012312">
    <property type="entry name" value="Hemerythrin-like"/>
</dbReference>
<evidence type="ECO:0000313" key="16">
    <source>
        <dbReference type="EMBL" id="EKC39458.1"/>
    </source>
</evidence>
<organism evidence="16">
    <name type="scientific">Magallana gigas</name>
    <name type="common">Pacific oyster</name>
    <name type="synonym">Crassostrea gigas</name>
    <dbReference type="NCBI Taxonomy" id="29159"/>
    <lineage>
        <taxon>Eukaryota</taxon>
        <taxon>Metazoa</taxon>
        <taxon>Spiralia</taxon>
        <taxon>Lophotrochozoa</taxon>
        <taxon>Mollusca</taxon>
        <taxon>Bivalvia</taxon>
        <taxon>Autobranchia</taxon>
        <taxon>Pteriomorphia</taxon>
        <taxon>Ostreida</taxon>
        <taxon>Ostreoidea</taxon>
        <taxon>Ostreidae</taxon>
        <taxon>Magallana</taxon>
    </lineage>
</organism>